<feature type="transmembrane region" description="Helical" evidence="2">
    <location>
        <begin position="21"/>
        <end position="43"/>
    </location>
</feature>
<evidence type="ECO:0000256" key="1">
    <source>
        <dbReference type="ARBA" id="ARBA00005271"/>
    </source>
</evidence>
<accession>A0A8D3DIE9</accession>
<evidence type="ECO:0000256" key="2">
    <source>
        <dbReference type="SAM" id="Phobius"/>
    </source>
</evidence>
<organism evidence="4 5">
    <name type="scientific">Scophthalmus maximus</name>
    <name type="common">Turbot</name>
    <name type="synonym">Psetta maxima</name>
    <dbReference type="NCBI Taxonomy" id="52904"/>
    <lineage>
        <taxon>Eukaryota</taxon>
        <taxon>Metazoa</taxon>
        <taxon>Chordata</taxon>
        <taxon>Craniata</taxon>
        <taxon>Vertebrata</taxon>
        <taxon>Euteleostomi</taxon>
        <taxon>Actinopterygii</taxon>
        <taxon>Neopterygii</taxon>
        <taxon>Teleostei</taxon>
        <taxon>Neoteleostei</taxon>
        <taxon>Acanthomorphata</taxon>
        <taxon>Carangaria</taxon>
        <taxon>Pleuronectiformes</taxon>
        <taxon>Pleuronectoidei</taxon>
        <taxon>Scophthalmidae</taxon>
        <taxon>Scophthalmus</taxon>
    </lineage>
</organism>
<dbReference type="PROSITE" id="PS51444">
    <property type="entry name" value="FH2"/>
    <property type="match status" value="1"/>
</dbReference>
<dbReference type="GeneTree" id="ENSGT00940000154289"/>
<name>A0A8D3DIE9_SCOMX</name>
<sequence length="155" mass="17436">MYHLSPPQNRNPSESMQGEPLAFLISFSFLPLNLTFISLSRFFRVCMCVCAHQIIQSGKCVLQVLGLVLAFGNFMNGGNRSRGQADGFTLDILPKLKDVKSSDNSQSLLSYIVAYYLRHFDEVCFGSCLFESLFCFSLICLEILPELSFHLLSCQ</sequence>
<dbReference type="GO" id="GO:0030866">
    <property type="term" value="P:cortical actin cytoskeleton organization"/>
    <property type="evidence" value="ECO:0007669"/>
    <property type="project" value="TreeGrafter"/>
</dbReference>
<dbReference type="AlphaFoldDB" id="A0A8D3DIE9"/>
<comment type="similarity">
    <text evidence="1">Belongs to the formin homology family. Cappuccino subfamily.</text>
</comment>
<dbReference type="PANTHER" id="PTHR45920:SF7">
    <property type="entry name" value="FORMIN-G"/>
    <property type="match status" value="1"/>
</dbReference>
<dbReference type="GO" id="GO:0005737">
    <property type="term" value="C:cytoplasm"/>
    <property type="evidence" value="ECO:0007669"/>
    <property type="project" value="UniProtKB-ARBA"/>
</dbReference>
<dbReference type="GO" id="GO:0005856">
    <property type="term" value="C:cytoskeleton"/>
    <property type="evidence" value="ECO:0007669"/>
    <property type="project" value="TreeGrafter"/>
</dbReference>
<dbReference type="PANTHER" id="PTHR45920">
    <property type="entry name" value="FORMIN HOMOLOGY 2 DOMAIN CONTAINING, ISOFORM I"/>
    <property type="match status" value="1"/>
</dbReference>
<evidence type="ECO:0000313" key="5">
    <source>
        <dbReference type="Proteomes" id="UP000694558"/>
    </source>
</evidence>
<dbReference type="SUPFAM" id="SSF101447">
    <property type="entry name" value="Formin homology 2 domain (FH2 domain)"/>
    <property type="match status" value="1"/>
</dbReference>
<dbReference type="Ensembl" id="ENSSMAT00000054929.1">
    <property type="protein sequence ID" value="ENSSMAP00000059308.1"/>
    <property type="gene ID" value="ENSSMAG00000016953.2"/>
</dbReference>
<dbReference type="Proteomes" id="UP000694558">
    <property type="component" value="Chromosome 15"/>
</dbReference>
<evidence type="ECO:0000313" key="4">
    <source>
        <dbReference type="Ensembl" id="ENSSMAP00000059308.1"/>
    </source>
</evidence>
<dbReference type="InterPro" id="IPR015425">
    <property type="entry name" value="FH2_Formin"/>
</dbReference>
<keyword evidence="2" id="KW-0472">Membrane</keyword>
<dbReference type="Gene3D" id="1.20.58.2220">
    <property type="entry name" value="Formin, FH2 domain"/>
    <property type="match status" value="1"/>
</dbReference>
<dbReference type="GO" id="GO:0051015">
    <property type="term" value="F:actin filament binding"/>
    <property type="evidence" value="ECO:0007669"/>
    <property type="project" value="TreeGrafter"/>
</dbReference>
<reference evidence="4" key="2">
    <citation type="submission" date="2025-08" db="UniProtKB">
        <authorList>
            <consortium name="Ensembl"/>
        </authorList>
    </citation>
    <scope>IDENTIFICATION</scope>
</reference>
<dbReference type="Pfam" id="PF02181">
    <property type="entry name" value="FH2"/>
    <property type="match status" value="1"/>
</dbReference>
<evidence type="ECO:0000259" key="3">
    <source>
        <dbReference type="PROSITE" id="PS51444"/>
    </source>
</evidence>
<feature type="domain" description="FH2" evidence="3">
    <location>
        <begin position="1"/>
        <end position="155"/>
    </location>
</feature>
<reference evidence="4" key="1">
    <citation type="submission" date="2023-05" db="EMBL/GenBank/DDBJ databases">
        <title>High-quality long-read genome of Scophthalmus maximus.</title>
        <authorList>
            <person name="Lien S."/>
            <person name="Martinez P."/>
        </authorList>
    </citation>
    <scope>NUCLEOTIDE SEQUENCE [LARGE SCALE GENOMIC DNA]</scope>
</reference>
<proteinExistence type="inferred from homology"/>
<keyword evidence="2" id="KW-0812">Transmembrane</keyword>
<protein>
    <recommendedName>
        <fullName evidence="3">FH2 domain-containing protein</fullName>
    </recommendedName>
</protein>
<keyword evidence="2" id="KW-1133">Transmembrane helix</keyword>
<dbReference type="InterPro" id="IPR042201">
    <property type="entry name" value="FH2_Formin_sf"/>
</dbReference>